<dbReference type="EMBL" id="JAAXLS010000032">
    <property type="protein sequence ID" value="NKQ57182.1"/>
    <property type="molecule type" value="Genomic_DNA"/>
</dbReference>
<sequence length="126" mass="13937">MVIPKKVARFNRVATNKVLGPISRRVPGFGTVVHRGRRSGKIYRTPLNVFRVPEGYVVALTYGPDSDWVRNVLAAGGCELETLGRVVTLTNPRVVHDENRAALPFPTRRFLGLIGVADLLYLDRAA</sequence>
<gene>
    <name evidence="1" type="ORF">HFP15_30355</name>
</gene>
<protein>
    <submittedName>
        <fullName evidence="1">Nitroreductase family deazaflavin-dependent oxidoreductase</fullName>
    </submittedName>
</protein>
<keyword evidence="2" id="KW-1185">Reference proteome</keyword>
<name>A0ABX1JBK7_9PSEU</name>
<dbReference type="InterPro" id="IPR012349">
    <property type="entry name" value="Split_barrel_FMN-bd"/>
</dbReference>
<comment type="caution">
    <text evidence="1">The sequence shown here is derived from an EMBL/GenBank/DDBJ whole genome shotgun (WGS) entry which is preliminary data.</text>
</comment>
<dbReference type="Gene3D" id="2.30.110.10">
    <property type="entry name" value="Electron Transport, Fmn-binding Protein, Chain A"/>
    <property type="match status" value="1"/>
</dbReference>
<dbReference type="RefSeq" id="WP_168520204.1">
    <property type="nucleotide sequence ID" value="NZ_JAAXLS010000032.1"/>
</dbReference>
<proteinExistence type="predicted"/>
<accession>A0ABX1JBK7</accession>
<organism evidence="1 2">
    <name type="scientific">Amycolatopsis acididurans</name>
    <dbReference type="NCBI Taxonomy" id="2724524"/>
    <lineage>
        <taxon>Bacteria</taxon>
        <taxon>Bacillati</taxon>
        <taxon>Actinomycetota</taxon>
        <taxon>Actinomycetes</taxon>
        <taxon>Pseudonocardiales</taxon>
        <taxon>Pseudonocardiaceae</taxon>
        <taxon>Amycolatopsis</taxon>
    </lineage>
</organism>
<dbReference type="Proteomes" id="UP000715441">
    <property type="component" value="Unassembled WGS sequence"/>
</dbReference>
<evidence type="ECO:0000313" key="2">
    <source>
        <dbReference type="Proteomes" id="UP000715441"/>
    </source>
</evidence>
<evidence type="ECO:0000313" key="1">
    <source>
        <dbReference type="EMBL" id="NKQ57182.1"/>
    </source>
</evidence>
<reference evidence="1 2" key="1">
    <citation type="submission" date="2020-04" db="EMBL/GenBank/DDBJ databases">
        <title>Novel species.</title>
        <authorList>
            <person name="Teo W.F.A."/>
            <person name="Lipun K."/>
            <person name="Srisuk N."/>
            <person name="Duangmal K."/>
        </authorList>
    </citation>
    <scope>NUCLEOTIDE SEQUENCE [LARGE SCALE GENOMIC DNA]</scope>
    <source>
        <strain evidence="1 2">K13G38</strain>
    </source>
</reference>
<dbReference type="Pfam" id="PF04075">
    <property type="entry name" value="F420H2_quin_red"/>
    <property type="match status" value="1"/>
</dbReference>
<dbReference type="InterPro" id="IPR004378">
    <property type="entry name" value="F420H2_quin_Rdtase"/>
</dbReference>
<dbReference type="NCBIfam" id="TIGR00026">
    <property type="entry name" value="hi_GC_TIGR00026"/>
    <property type="match status" value="1"/>
</dbReference>